<keyword evidence="10" id="KW-0067">ATP-binding</keyword>
<dbReference type="PRINTS" id="PR00344">
    <property type="entry name" value="BCTRLSENSOR"/>
</dbReference>
<keyword evidence="23" id="KW-1185">Reference proteome</keyword>
<evidence type="ECO:0000256" key="3">
    <source>
        <dbReference type="ARBA" id="ARBA00012438"/>
    </source>
</evidence>
<evidence type="ECO:0000256" key="12">
    <source>
        <dbReference type="ARBA" id="ARBA00023012"/>
    </source>
</evidence>
<dbReference type="Gene3D" id="1.20.120.160">
    <property type="entry name" value="HPT domain"/>
    <property type="match status" value="1"/>
</dbReference>
<feature type="modified residue" description="Phosphohistidine" evidence="15">
    <location>
        <position position="1140"/>
    </location>
</feature>
<dbReference type="InterPro" id="IPR000700">
    <property type="entry name" value="PAS-assoc_C"/>
</dbReference>
<dbReference type="InterPro" id="IPR036097">
    <property type="entry name" value="HisK_dim/P_sf"/>
</dbReference>
<organism evidence="22 23">
    <name type="scientific">Anditalea andensis</name>
    <dbReference type="NCBI Taxonomy" id="1048983"/>
    <lineage>
        <taxon>Bacteria</taxon>
        <taxon>Pseudomonadati</taxon>
        <taxon>Bacteroidota</taxon>
        <taxon>Cytophagia</taxon>
        <taxon>Cytophagales</taxon>
        <taxon>Cytophagaceae</taxon>
        <taxon>Anditalea</taxon>
    </lineage>
</organism>
<dbReference type="SUPFAM" id="SSF47226">
    <property type="entry name" value="Histidine-containing phosphotransfer domain, HPT domain"/>
    <property type="match status" value="1"/>
</dbReference>
<dbReference type="SUPFAM" id="SSF55781">
    <property type="entry name" value="GAF domain-like"/>
    <property type="match status" value="1"/>
</dbReference>
<dbReference type="FunFam" id="3.30.565.10:FF:000010">
    <property type="entry name" value="Sensor histidine kinase RcsC"/>
    <property type="match status" value="1"/>
</dbReference>
<evidence type="ECO:0000256" key="5">
    <source>
        <dbReference type="ARBA" id="ARBA00022553"/>
    </source>
</evidence>
<dbReference type="Pfam" id="PF01627">
    <property type="entry name" value="Hpt"/>
    <property type="match status" value="1"/>
</dbReference>
<dbReference type="InterPro" id="IPR029016">
    <property type="entry name" value="GAF-like_dom_sf"/>
</dbReference>
<keyword evidence="11" id="KW-1133">Transmembrane helix</keyword>
<dbReference type="PROSITE" id="PS50113">
    <property type="entry name" value="PAC"/>
    <property type="match status" value="3"/>
</dbReference>
<dbReference type="InterPro" id="IPR000014">
    <property type="entry name" value="PAS"/>
</dbReference>
<evidence type="ECO:0000256" key="13">
    <source>
        <dbReference type="ARBA" id="ARBA00023136"/>
    </source>
</evidence>
<dbReference type="EC" id="2.7.13.3" evidence="3"/>
<dbReference type="InterPro" id="IPR001610">
    <property type="entry name" value="PAC"/>
</dbReference>
<keyword evidence="5 16" id="KW-0597">Phosphoprotein</keyword>
<dbReference type="Pfam" id="PF02518">
    <property type="entry name" value="HATPase_c"/>
    <property type="match status" value="1"/>
</dbReference>
<dbReference type="SMART" id="SM00086">
    <property type="entry name" value="PAC"/>
    <property type="match status" value="4"/>
</dbReference>
<evidence type="ECO:0000256" key="7">
    <source>
        <dbReference type="ARBA" id="ARBA00022692"/>
    </source>
</evidence>
<dbReference type="InterPro" id="IPR011006">
    <property type="entry name" value="CheY-like_superfamily"/>
</dbReference>
<dbReference type="CDD" id="cd00130">
    <property type="entry name" value="PAS"/>
    <property type="match status" value="4"/>
</dbReference>
<dbReference type="Gene3D" id="3.30.565.10">
    <property type="entry name" value="Histidine kinase-like ATPase, C-terminal domain"/>
    <property type="match status" value="1"/>
</dbReference>
<evidence type="ECO:0000256" key="15">
    <source>
        <dbReference type="PROSITE-ProRule" id="PRU00110"/>
    </source>
</evidence>
<feature type="domain" description="PAS" evidence="19">
    <location>
        <begin position="550"/>
        <end position="595"/>
    </location>
</feature>
<dbReference type="CDD" id="cd16922">
    <property type="entry name" value="HATPase_EvgS-ArcB-TorS-like"/>
    <property type="match status" value="1"/>
</dbReference>
<evidence type="ECO:0000259" key="18">
    <source>
        <dbReference type="PROSITE" id="PS50110"/>
    </source>
</evidence>
<dbReference type="OrthoDB" id="9811889at2"/>
<gene>
    <name evidence="22" type="ORF">EL17_04340</name>
</gene>
<feature type="domain" description="Response regulatory" evidence="18">
    <location>
        <begin position="953"/>
        <end position="1068"/>
    </location>
</feature>
<dbReference type="SUPFAM" id="SSF52172">
    <property type="entry name" value="CheY-like"/>
    <property type="match status" value="1"/>
</dbReference>
<dbReference type="PROSITE" id="PS50109">
    <property type="entry name" value="HIS_KIN"/>
    <property type="match status" value="1"/>
</dbReference>
<dbReference type="InterPro" id="IPR004358">
    <property type="entry name" value="Sig_transdc_His_kin-like_C"/>
</dbReference>
<dbReference type="SMART" id="SM00091">
    <property type="entry name" value="PAS"/>
    <property type="match status" value="4"/>
</dbReference>
<dbReference type="PANTHER" id="PTHR45339:SF1">
    <property type="entry name" value="HYBRID SIGNAL TRANSDUCTION HISTIDINE KINASE J"/>
    <property type="match status" value="1"/>
</dbReference>
<dbReference type="InterPro" id="IPR008207">
    <property type="entry name" value="Sig_transdc_His_kin_Hpt_dom"/>
</dbReference>
<dbReference type="Pfam" id="PF08447">
    <property type="entry name" value="PAS_3"/>
    <property type="match status" value="1"/>
</dbReference>
<keyword evidence="9" id="KW-0418">Kinase</keyword>
<dbReference type="GO" id="GO:0005886">
    <property type="term" value="C:plasma membrane"/>
    <property type="evidence" value="ECO:0007669"/>
    <property type="project" value="UniProtKB-SubCell"/>
</dbReference>
<feature type="domain" description="PAC" evidence="20">
    <location>
        <begin position="495"/>
        <end position="549"/>
    </location>
</feature>
<dbReference type="STRING" id="1048983.EL17_04340"/>
<feature type="domain" description="HPt" evidence="21">
    <location>
        <begin position="1101"/>
        <end position="1201"/>
    </location>
</feature>
<evidence type="ECO:0000256" key="11">
    <source>
        <dbReference type="ARBA" id="ARBA00022989"/>
    </source>
</evidence>
<dbReference type="Pfam" id="PF13426">
    <property type="entry name" value="PAS_9"/>
    <property type="match status" value="3"/>
</dbReference>
<comment type="subcellular location">
    <subcellularLocation>
        <location evidence="2">Cell membrane</location>
        <topology evidence="2">Multi-pass membrane protein</topology>
    </subcellularLocation>
</comment>
<keyword evidence="7" id="KW-0812">Transmembrane</keyword>
<proteinExistence type="predicted"/>
<evidence type="ECO:0000256" key="2">
    <source>
        <dbReference type="ARBA" id="ARBA00004651"/>
    </source>
</evidence>
<keyword evidence="6" id="KW-0808">Transferase</keyword>
<dbReference type="Pfam" id="PF00072">
    <property type="entry name" value="Response_reg"/>
    <property type="match status" value="1"/>
</dbReference>
<dbReference type="InterPro" id="IPR003594">
    <property type="entry name" value="HATPase_dom"/>
</dbReference>
<dbReference type="CDD" id="cd17546">
    <property type="entry name" value="REC_hyHK_CKI1_RcsC-like"/>
    <property type="match status" value="1"/>
</dbReference>
<dbReference type="InterPro" id="IPR013655">
    <property type="entry name" value="PAS_fold_3"/>
</dbReference>
<dbReference type="InterPro" id="IPR001789">
    <property type="entry name" value="Sig_transdc_resp-reg_receiver"/>
</dbReference>
<feature type="domain" description="Histidine kinase" evidence="17">
    <location>
        <begin position="709"/>
        <end position="930"/>
    </location>
</feature>
<dbReference type="Pfam" id="PF01590">
    <property type="entry name" value="GAF"/>
    <property type="match status" value="1"/>
</dbReference>
<dbReference type="PROSITE" id="PS50110">
    <property type="entry name" value="RESPONSE_REGULATORY"/>
    <property type="match status" value="1"/>
</dbReference>
<dbReference type="InterPro" id="IPR003018">
    <property type="entry name" value="GAF"/>
</dbReference>
<dbReference type="InterPro" id="IPR036641">
    <property type="entry name" value="HPT_dom_sf"/>
</dbReference>
<dbReference type="Gene3D" id="1.10.287.130">
    <property type="match status" value="1"/>
</dbReference>
<dbReference type="PROSITE" id="PS50894">
    <property type="entry name" value="HPT"/>
    <property type="match status" value="1"/>
</dbReference>
<evidence type="ECO:0000256" key="4">
    <source>
        <dbReference type="ARBA" id="ARBA00022475"/>
    </source>
</evidence>
<dbReference type="FunFam" id="1.10.287.130:FF:000038">
    <property type="entry name" value="Sensory transduction histidine kinase"/>
    <property type="match status" value="1"/>
</dbReference>
<dbReference type="PROSITE" id="PS50112">
    <property type="entry name" value="PAS"/>
    <property type="match status" value="4"/>
</dbReference>
<dbReference type="InterPro" id="IPR005467">
    <property type="entry name" value="His_kinase_dom"/>
</dbReference>
<protein>
    <recommendedName>
        <fullName evidence="3">histidine kinase</fullName>
        <ecNumber evidence="3">2.7.13.3</ecNumber>
    </recommendedName>
</protein>
<keyword evidence="8" id="KW-0547">Nucleotide-binding</keyword>
<dbReference type="SUPFAM" id="SSF55785">
    <property type="entry name" value="PYP-like sensor domain (PAS domain)"/>
    <property type="match status" value="4"/>
</dbReference>
<dbReference type="eggNOG" id="COG3829">
    <property type="taxonomic scope" value="Bacteria"/>
</dbReference>
<dbReference type="Proteomes" id="UP000027821">
    <property type="component" value="Unassembled WGS sequence"/>
</dbReference>
<dbReference type="InterPro" id="IPR003661">
    <property type="entry name" value="HisK_dim/P_dom"/>
</dbReference>
<evidence type="ECO:0000256" key="8">
    <source>
        <dbReference type="ARBA" id="ARBA00022741"/>
    </source>
</evidence>
<dbReference type="RefSeq" id="WP_051719821.1">
    <property type="nucleotide sequence ID" value="NZ_JMIH01000014.1"/>
</dbReference>
<comment type="caution">
    <text evidence="22">The sequence shown here is derived from an EMBL/GenBank/DDBJ whole genome shotgun (WGS) entry which is preliminary data.</text>
</comment>
<comment type="catalytic activity">
    <reaction evidence="1">
        <text>ATP + protein L-histidine = ADP + protein N-phospho-L-histidine.</text>
        <dbReference type="EC" id="2.7.13.3"/>
    </reaction>
</comment>
<dbReference type="Pfam" id="PF00512">
    <property type="entry name" value="HisKA"/>
    <property type="match status" value="1"/>
</dbReference>
<reference evidence="22 23" key="1">
    <citation type="submission" date="2014-04" db="EMBL/GenBank/DDBJ databases">
        <title>Characterization and application of a salt tolerant electro-active bacterium.</title>
        <authorList>
            <person name="Yang L."/>
            <person name="Wei S."/>
            <person name="Tay Q.X.M."/>
        </authorList>
    </citation>
    <scope>NUCLEOTIDE SEQUENCE [LARGE SCALE GENOMIC DNA]</scope>
    <source>
        <strain evidence="22 23">LY1</strain>
    </source>
</reference>
<dbReference type="SUPFAM" id="SSF55874">
    <property type="entry name" value="ATPase domain of HSP90 chaperone/DNA topoisomerase II/histidine kinase"/>
    <property type="match status" value="1"/>
</dbReference>
<evidence type="ECO:0000259" key="21">
    <source>
        <dbReference type="PROSITE" id="PS50894"/>
    </source>
</evidence>
<dbReference type="SMART" id="SM00388">
    <property type="entry name" value="HisKA"/>
    <property type="match status" value="1"/>
</dbReference>
<keyword evidence="14" id="KW-0131">Cell cycle</keyword>
<dbReference type="NCBIfam" id="TIGR00229">
    <property type="entry name" value="sensory_box"/>
    <property type="match status" value="4"/>
</dbReference>
<dbReference type="eggNOG" id="COG2203">
    <property type="taxonomic scope" value="Bacteria"/>
</dbReference>
<evidence type="ECO:0000313" key="23">
    <source>
        <dbReference type="Proteomes" id="UP000027821"/>
    </source>
</evidence>
<dbReference type="GO" id="GO:0000155">
    <property type="term" value="F:phosphorelay sensor kinase activity"/>
    <property type="evidence" value="ECO:0007669"/>
    <property type="project" value="InterPro"/>
</dbReference>
<keyword evidence="12" id="KW-0902">Two-component regulatory system</keyword>
<keyword evidence="4" id="KW-1003">Cell membrane</keyword>
<dbReference type="Gene3D" id="3.40.50.2300">
    <property type="match status" value="1"/>
</dbReference>
<feature type="modified residue" description="4-aspartylphosphate" evidence="16">
    <location>
        <position position="1002"/>
    </location>
</feature>
<name>A0A074L168_9BACT</name>
<dbReference type="EMBL" id="JMIH01000014">
    <property type="protein sequence ID" value="KEO74914.1"/>
    <property type="molecule type" value="Genomic_DNA"/>
</dbReference>
<evidence type="ECO:0000259" key="17">
    <source>
        <dbReference type="PROSITE" id="PS50109"/>
    </source>
</evidence>
<dbReference type="CDD" id="cd00082">
    <property type="entry name" value="HisKA"/>
    <property type="match status" value="1"/>
</dbReference>
<evidence type="ECO:0000259" key="20">
    <source>
        <dbReference type="PROSITE" id="PS50113"/>
    </source>
</evidence>
<evidence type="ECO:0000313" key="22">
    <source>
        <dbReference type="EMBL" id="KEO74914.1"/>
    </source>
</evidence>
<dbReference type="eggNOG" id="COG5002">
    <property type="taxonomic scope" value="Bacteria"/>
</dbReference>
<dbReference type="SMART" id="SM00448">
    <property type="entry name" value="REC"/>
    <property type="match status" value="1"/>
</dbReference>
<dbReference type="GO" id="GO:0005524">
    <property type="term" value="F:ATP binding"/>
    <property type="evidence" value="ECO:0007669"/>
    <property type="project" value="UniProtKB-KW"/>
</dbReference>
<feature type="domain" description="PAS" evidence="19">
    <location>
        <begin position="305"/>
        <end position="375"/>
    </location>
</feature>
<feature type="domain" description="PAC" evidence="20">
    <location>
        <begin position="259"/>
        <end position="311"/>
    </location>
</feature>
<evidence type="ECO:0000256" key="16">
    <source>
        <dbReference type="PROSITE-ProRule" id="PRU00169"/>
    </source>
</evidence>
<evidence type="ECO:0000256" key="1">
    <source>
        <dbReference type="ARBA" id="ARBA00000085"/>
    </source>
</evidence>
<evidence type="ECO:0000256" key="10">
    <source>
        <dbReference type="ARBA" id="ARBA00022840"/>
    </source>
</evidence>
<dbReference type="InterPro" id="IPR036890">
    <property type="entry name" value="HATPase_C_sf"/>
</dbReference>
<evidence type="ECO:0000259" key="19">
    <source>
        <dbReference type="PROSITE" id="PS50112"/>
    </source>
</evidence>
<sequence>MAERIHPIPNNEKERLEALLSYNVLDTFSEEEFDNITKLASFICKVPIALISFIDEKRQWHKSTFGLEGTEAPRETSFCQYTIMGDSVYEVQNTSEHEIFKNFAAVKSSPEIRFYAGTPLTTPEGENIGVLCVLDTEPKTLNEEQKLALTTLAKHVMNLLEQRRQSTGLKDEFKKLAEKALLGIQQELESYKFALDETSSVAITNDQGIIIYVNDKFCEISKYSREELLGKTHKVIDSGFHNEDYFKHLWATIKAGSVWKGEIKNQAKNGSYYWEESIIVPYLNEKGKAHKYISFKRDITSQKLEENKIDQFFNLSSDFLCIANPDGFFEKVSPTFSKALGYSLQELLSQPIINFVHKEDIPATIKEFEKLKQNVYSISFQNRYICKDGKHLLLSWNASPNSDTGMVYATARDVTQSRKIDEDNKRLSLVAKNTSNIIIITDKYSRIQWVNEPFERLTQYKLNEISGLKLFKFLTDEEADKNTKAQIKNAIENQIPFSGAILNKNKSGEKYWIQIKITPVFDDDHELINFIAIESDITEKIQRSQKIINLLKTQKSIFDGASYGIIFTDIEGNIKMINKACLSLLEYKEEEILNKAKPLLFHDKSELVAHNRKIATVYGTAIPLSETLTYKPRLEKKADANEWTYISKYGKRIPVWLSVTCIGDKEGNVLGYLCVAEDYTLKKKVESDLINAKKLAEQAVKMKDNFLANMSHEIRTPMNAIIGFTDLLSMSPLDEDQKDYVGNVKMAGENLLLLINDILDLSKIESGKLVIDAHPFNVKTTLKHVYDLLHVKSKEKGLNFNLFLDADMPDMIVGDKGRLNQIVMNLAGNAIKFTNQGEVNILVKKIKETEQTVTIKFSIKDTGIGISNEKLTCIFERFSQGEESTTRNFGGTGLGLNISKQLIELQQGELKVKSLINVGSDFYFSLEFKKVIQEQLKENRQVLPINNPYGKLSILLCEDNIINQRLAFKVLENFGFEIDIADNGEEGLEKLQRNRYDLVLMDLQMPIKDGYQTTIAIREELKLDIPIIAMTAHSLIGERQKCFEMGMDAYVPKPFRQDELLKNILAAIKSRSSVKDKLQTKDAIYQLKIDLTYLKELSAGNLDFEKEMIELFIPQVASDMTSLNEAFEKEDYVMIRDISHGLKSTLSLFSLNELVETCSLIEKEAQAIHLDNSFHFTADTMLAFDKMMSEIPLISNQLEELKRIHYSSISS</sequence>
<feature type="domain" description="PAS" evidence="19">
    <location>
        <begin position="187"/>
        <end position="244"/>
    </location>
</feature>
<evidence type="ECO:0000256" key="6">
    <source>
        <dbReference type="ARBA" id="ARBA00022679"/>
    </source>
</evidence>
<dbReference type="Gene3D" id="3.30.450.40">
    <property type="match status" value="1"/>
</dbReference>
<dbReference type="SUPFAM" id="SSF47384">
    <property type="entry name" value="Homodimeric domain of signal transducing histidine kinase"/>
    <property type="match status" value="1"/>
</dbReference>
<dbReference type="SMART" id="SM00387">
    <property type="entry name" value="HATPase_c"/>
    <property type="match status" value="1"/>
</dbReference>
<evidence type="ECO:0000256" key="14">
    <source>
        <dbReference type="ARBA" id="ARBA00023306"/>
    </source>
</evidence>
<dbReference type="PANTHER" id="PTHR45339">
    <property type="entry name" value="HYBRID SIGNAL TRANSDUCTION HISTIDINE KINASE J"/>
    <property type="match status" value="1"/>
</dbReference>
<dbReference type="AlphaFoldDB" id="A0A074L168"/>
<feature type="domain" description="PAC" evidence="20">
    <location>
        <begin position="639"/>
        <end position="691"/>
    </location>
</feature>
<dbReference type="Gene3D" id="3.30.450.20">
    <property type="entry name" value="PAS domain"/>
    <property type="match status" value="4"/>
</dbReference>
<accession>A0A074L168</accession>
<dbReference type="InterPro" id="IPR035965">
    <property type="entry name" value="PAS-like_dom_sf"/>
</dbReference>
<keyword evidence="13" id="KW-0472">Membrane</keyword>
<feature type="domain" description="PAS" evidence="19">
    <location>
        <begin position="423"/>
        <end position="494"/>
    </location>
</feature>
<evidence type="ECO:0000256" key="9">
    <source>
        <dbReference type="ARBA" id="ARBA00022777"/>
    </source>
</evidence>